<sequence>MGRAYSGPVALLCFFLYFCFICGSVGSNNTTICMHTTSDTSVHLFYAANVTFPSHFQRHFAAAQDFVVHTGYEYAGVTMVVHLFANLVLTFPSLVNCSRPVNVFANASCVQVVCSHTNSTTGSGQLSFSFVDEDLRLHIRPTLICWFALLLVHFLPMPRYRGSQFYLH</sequence>
<feature type="transmembrane region" description="Helical" evidence="1">
    <location>
        <begin position="137"/>
        <end position="155"/>
    </location>
</feature>
<protein>
    <submittedName>
        <fullName evidence="2">Glycoprotein 3 GP3</fullName>
    </submittedName>
</protein>
<accession>B5LAG1</accession>
<dbReference type="Pfam" id="PF03076">
    <property type="entry name" value="GP3"/>
    <property type="match status" value="1"/>
</dbReference>
<evidence type="ECO:0000313" key="2">
    <source>
        <dbReference type="EMBL" id="ACE82278.1"/>
    </source>
</evidence>
<organismHost>
    <name type="scientific">Equidae</name>
    <name type="common">horses</name>
    <dbReference type="NCBI Taxonomy" id="9788"/>
</organismHost>
<dbReference type="Proteomes" id="UP000169900">
    <property type="component" value="Genome"/>
</dbReference>
<dbReference type="EMBL" id="EU586275">
    <property type="protein sequence ID" value="ACE82278.1"/>
    <property type="molecule type" value="Genomic_RNA"/>
</dbReference>
<evidence type="ECO:0000256" key="1">
    <source>
        <dbReference type="SAM" id="Phobius"/>
    </source>
</evidence>
<evidence type="ECO:0000313" key="3">
    <source>
        <dbReference type="Proteomes" id="UP000169900"/>
    </source>
</evidence>
<organism evidence="2 3">
    <name type="scientific">Equine arteritis virus (strain Bucyrus)</name>
    <name type="common">EAV</name>
    <dbReference type="NCBI Taxonomy" id="299386"/>
    <lineage>
        <taxon>Viruses</taxon>
        <taxon>Riboviria</taxon>
        <taxon>Orthornavirae</taxon>
        <taxon>Pisuviricota</taxon>
        <taxon>Pisoniviricetes</taxon>
        <taxon>Nidovirales</taxon>
        <taxon>Arnidovirineae</taxon>
        <taxon>Arteriviridae</taxon>
        <taxon>Equarterivirinae</taxon>
        <taxon>Alphaarterivirus</taxon>
        <taxon>Alphaarterivirus equid</taxon>
    </lineage>
</organism>
<name>B5LAG1_EAVBU</name>
<dbReference type="InterPro" id="IPR004310">
    <property type="entry name" value="EAV_Gp3"/>
</dbReference>
<reference evidence="2 3" key="1">
    <citation type="journal article" date="2008" name="Virology">
        <title>Amino acid substitutions in the structural or nonstructural proteins of a vaccine strain of equine arteritis virus are associated with its attenuation.</title>
        <authorList>
            <person name="Zhang J."/>
            <person name="Go Y.Y."/>
            <person name="MacLachlan N.J."/>
            <person name="Meade B.J."/>
            <person name="Timoney P.J."/>
            <person name="Balasuriya U.B.R."/>
        </authorList>
    </citation>
    <scope>NUCLEOTIDE SEQUENCE [LARGE SCALE GENOMIC DNA]</scope>
    <source>
        <strain evidence="2">ARVAC</strain>
    </source>
</reference>
<keyword evidence="1" id="KW-0812">Transmembrane</keyword>
<proteinExistence type="predicted"/>
<keyword evidence="1" id="KW-1133">Transmembrane helix</keyword>
<keyword evidence="1" id="KW-0472">Membrane</keyword>